<accession>A0A8S5M308</accession>
<evidence type="ECO:0000313" key="1">
    <source>
        <dbReference type="EMBL" id="DAD76618.1"/>
    </source>
</evidence>
<organism evidence="1">
    <name type="scientific">Siphoviridae sp. ctOVO10</name>
    <dbReference type="NCBI Taxonomy" id="2826311"/>
    <lineage>
        <taxon>Viruses</taxon>
        <taxon>Duplodnaviria</taxon>
        <taxon>Heunggongvirae</taxon>
        <taxon>Uroviricota</taxon>
        <taxon>Caudoviricetes</taxon>
    </lineage>
</organism>
<dbReference type="EMBL" id="BK014806">
    <property type="protein sequence ID" value="DAD76618.1"/>
    <property type="molecule type" value="Genomic_DNA"/>
</dbReference>
<name>A0A8S5M308_9CAUD</name>
<proteinExistence type="predicted"/>
<reference evidence="1" key="1">
    <citation type="journal article" date="2021" name="Proc. Natl. Acad. Sci. U.S.A.">
        <title>A Catalog of Tens of Thousands of Viruses from Human Metagenomes Reveals Hidden Associations with Chronic Diseases.</title>
        <authorList>
            <person name="Tisza M.J."/>
            <person name="Buck C.B."/>
        </authorList>
    </citation>
    <scope>NUCLEOTIDE SEQUENCE</scope>
    <source>
        <strain evidence="1">CtOVO10</strain>
    </source>
</reference>
<dbReference type="GO" id="GO:0004519">
    <property type="term" value="F:endonuclease activity"/>
    <property type="evidence" value="ECO:0007669"/>
    <property type="project" value="UniProtKB-KW"/>
</dbReference>
<sequence length="87" mass="9945">MTTFEEKVNAYRENKRLIEELEAMNDAVKAEIIDMMHGAPEMVQGTAKAIYKDVSSVRLDSKLLKTLHPDVYDECSSKTSYKRFSVV</sequence>
<keyword evidence="1" id="KW-0378">Hydrolase</keyword>
<keyword evidence="1" id="KW-0255">Endonuclease</keyword>
<keyword evidence="1" id="KW-0540">Nuclease</keyword>
<protein>
    <submittedName>
        <fullName evidence="1">Putative endonuclease</fullName>
    </submittedName>
</protein>